<reference evidence="1 2" key="1">
    <citation type="journal article" date="2012" name="J. Bacteriol.">
        <title>De Novo Genome Project of Cupriavidus basilensis OR16.</title>
        <authorList>
            <person name="Cserhati M."/>
            <person name="Kriszt B."/>
            <person name="Szoboszlay S."/>
            <person name="Toth A."/>
            <person name="Szabo I."/>
            <person name="Tancsics A."/>
            <person name="Nagy I."/>
            <person name="Horvath B."/>
            <person name="Nagy I."/>
            <person name="Kukolya J."/>
        </authorList>
    </citation>
    <scope>NUCLEOTIDE SEQUENCE [LARGE SCALE GENOMIC DNA]</scope>
    <source>
        <strain evidence="1 2">OR16</strain>
    </source>
</reference>
<gene>
    <name evidence="1" type="ORF">OR16_32851</name>
</gene>
<dbReference type="AlphaFoldDB" id="H1SE64"/>
<dbReference type="EMBL" id="AHJE01000099">
    <property type="protein sequence ID" value="EHP39151.1"/>
    <property type="molecule type" value="Genomic_DNA"/>
</dbReference>
<evidence type="ECO:0000313" key="2">
    <source>
        <dbReference type="Proteomes" id="UP000005808"/>
    </source>
</evidence>
<dbReference type="Proteomes" id="UP000005808">
    <property type="component" value="Unassembled WGS sequence"/>
</dbReference>
<comment type="caution">
    <text evidence="1">The sequence shown here is derived from an EMBL/GenBank/DDBJ whole genome shotgun (WGS) entry which is preliminary data.</text>
</comment>
<dbReference type="PATRIC" id="fig|1127483.3.peg.6551"/>
<proteinExistence type="predicted"/>
<evidence type="ECO:0000313" key="1">
    <source>
        <dbReference type="EMBL" id="EHP39151.1"/>
    </source>
</evidence>
<name>H1SE64_9BURK</name>
<dbReference type="RefSeq" id="WP_006162470.1">
    <property type="nucleotide sequence ID" value="NZ_AHJE01000099.1"/>
</dbReference>
<protein>
    <submittedName>
        <fullName evidence="1">Uncharacterized protein</fullName>
    </submittedName>
</protein>
<organism evidence="1 2">
    <name type="scientific">Cupriavidus basilensis OR16</name>
    <dbReference type="NCBI Taxonomy" id="1127483"/>
    <lineage>
        <taxon>Bacteria</taxon>
        <taxon>Pseudomonadati</taxon>
        <taxon>Pseudomonadota</taxon>
        <taxon>Betaproteobacteria</taxon>
        <taxon>Burkholderiales</taxon>
        <taxon>Burkholderiaceae</taxon>
        <taxon>Cupriavidus</taxon>
    </lineage>
</organism>
<accession>H1SE64</accession>
<sequence length="73" mass="8270">MREREDVARALRFFISRVIAGAPSMRIGEAFRDHSGKPETRMRKGFSGGWKFPLGNHAHASHRRYRACCPGAN</sequence>